<name>A0ABN2K7C4_9MICC</name>
<keyword evidence="3" id="KW-1185">Reference proteome</keyword>
<protein>
    <recommendedName>
        <fullName evidence="4">DUF2269 family protein</fullName>
    </recommendedName>
</protein>
<dbReference type="RefSeq" id="WP_344119687.1">
    <property type="nucleotide sequence ID" value="NZ_BAAAOA010000007.1"/>
</dbReference>
<keyword evidence="1" id="KW-0812">Transmembrane</keyword>
<dbReference type="EMBL" id="BAAAOA010000007">
    <property type="protein sequence ID" value="GAA1749857.1"/>
    <property type="molecule type" value="Genomic_DNA"/>
</dbReference>
<keyword evidence="1" id="KW-0472">Membrane</keyword>
<evidence type="ECO:0000313" key="3">
    <source>
        <dbReference type="Proteomes" id="UP001501204"/>
    </source>
</evidence>
<gene>
    <name evidence="2" type="ORF">GCM10009767_05980</name>
</gene>
<evidence type="ECO:0000313" key="2">
    <source>
        <dbReference type="EMBL" id="GAA1749857.1"/>
    </source>
</evidence>
<evidence type="ECO:0008006" key="4">
    <source>
        <dbReference type="Google" id="ProtNLM"/>
    </source>
</evidence>
<evidence type="ECO:0000256" key="1">
    <source>
        <dbReference type="SAM" id="Phobius"/>
    </source>
</evidence>
<reference evidence="2 3" key="1">
    <citation type="journal article" date="2019" name="Int. J. Syst. Evol. Microbiol.">
        <title>The Global Catalogue of Microorganisms (GCM) 10K type strain sequencing project: providing services to taxonomists for standard genome sequencing and annotation.</title>
        <authorList>
            <consortium name="The Broad Institute Genomics Platform"/>
            <consortium name="The Broad Institute Genome Sequencing Center for Infectious Disease"/>
            <person name="Wu L."/>
            <person name="Ma J."/>
        </authorList>
    </citation>
    <scope>NUCLEOTIDE SEQUENCE [LARGE SCALE GENOMIC DNA]</scope>
    <source>
        <strain evidence="2 3">JCM 14735</strain>
    </source>
</reference>
<feature type="transmembrane region" description="Helical" evidence="1">
    <location>
        <begin position="133"/>
        <end position="156"/>
    </location>
</feature>
<proteinExistence type="predicted"/>
<comment type="caution">
    <text evidence="2">The sequence shown here is derived from an EMBL/GenBank/DDBJ whole genome shotgun (WGS) entry which is preliminary data.</text>
</comment>
<organism evidence="2 3">
    <name type="scientific">Kocuria aegyptia</name>
    <dbReference type="NCBI Taxonomy" id="330943"/>
    <lineage>
        <taxon>Bacteria</taxon>
        <taxon>Bacillati</taxon>
        <taxon>Actinomycetota</taxon>
        <taxon>Actinomycetes</taxon>
        <taxon>Micrococcales</taxon>
        <taxon>Micrococcaceae</taxon>
        <taxon>Kocuria</taxon>
    </lineage>
</organism>
<accession>A0ABN2K7C4</accession>
<feature type="transmembrane region" description="Helical" evidence="1">
    <location>
        <begin position="76"/>
        <end position="94"/>
    </location>
</feature>
<feature type="transmembrane region" description="Helical" evidence="1">
    <location>
        <begin position="6"/>
        <end position="22"/>
    </location>
</feature>
<keyword evidence="1" id="KW-1133">Transmembrane helix</keyword>
<dbReference type="Proteomes" id="UP001501204">
    <property type="component" value="Unassembled WGS sequence"/>
</dbReference>
<feature type="transmembrane region" description="Helical" evidence="1">
    <location>
        <begin position="42"/>
        <end position="64"/>
    </location>
</feature>
<sequence>MGIAVMVPVFIVVTANIVLTLARRPIAARLASGPQEAPKVAASLAVTSFHVAILAMSVVFTVMLMTQVLHVSQPVGLRHVAPVAALVVCAVFYAQARFMAEKTADQAHRDRRIGAARGETAEIYAEMFRARSWILALGLIGPVLVLLVRVFFFGVLGDVGQMPAGMLLD</sequence>